<dbReference type="InterPro" id="IPR029226">
    <property type="entry name" value="Ecp2-like"/>
</dbReference>
<dbReference type="RefSeq" id="XP_031881018.1">
    <property type="nucleotide sequence ID" value="XM_032021981.1"/>
</dbReference>
<evidence type="ECO:0000259" key="2">
    <source>
        <dbReference type="Pfam" id="PF14856"/>
    </source>
</evidence>
<reference evidence="3 4" key="1">
    <citation type="submission" date="2012-08" db="EMBL/GenBank/DDBJ databases">
        <authorList>
            <person name="Gan P.H.P."/>
            <person name="Ikeda K."/>
            <person name="Irieda H."/>
            <person name="Narusaka M."/>
            <person name="O'Connell R.J."/>
            <person name="Narusaka Y."/>
            <person name="Takano Y."/>
            <person name="Kubo Y."/>
            <person name="Shirasu K."/>
        </authorList>
    </citation>
    <scope>NUCLEOTIDE SEQUENCE [LARGE SCALE GENOMIC DNA]</scope>
    <source>
        <strain evidence="3 4">Nara gc5</strain>
    </source>
</reference>
<evidence type="ECO:0000313" key="4">
    <source>
        <dbReference type="Proteomes" id="UP000011096"/>
    </source>
</evidence>
<dbReference type="EMBL" id="ANPB02000002">
    <property type="protein sequence ID" value="KAF4488839.1"/>
    <property type="molecule type" value="Genomic_DNA"/>
</dbReference>
<dbReference type="GeneID" id="43606178"/>
<evidence type="ECO:0000256" key="1">
    <source>
        <dbReference type="SAM" id="SignalP"/>
    </source>
</evidence>
<feature type="domain" description="Ecp2 effector protein-like" evidence="2">
    <location>
        <begin position="95"/>
        <end position="184"/>
    </location>
</feature>
<dbReference type="Pfam" id="PF14856">
    <property type="entry name" value="Hce2"/>
    <property type="match status" value="2"/>
</dbReference>
<keyword evidence="4" id="KW-1185">Reference proteome</keyword>
<dbReference type="AlphaFoldDB" id="A0A7J6JGR1"/>
<dbReference type="Proteomes" id="UP000011096">
    <property type="component" value="Unassembled WGS sequence"/>
</dbReference>
<organism evidence="3 4">
    <name type="scientific">Colletotrichum fructicola (strain Nara gc5)</name>
    <name type="common">Anthracnose fungus</name>
    <name type="synonym">Colletotrichum gloeosporioides (strain Nara gc5)</name>
    <dbReference type="NCBI Taxonomy" id="1213859"/>
    <lineage>
        <taxon>Eukaryota</taxon>
        <taxon>Fungi</taxon>
        <taxon>Dikarya</taxon>
        <taxon>Ascomycota</taxon>
        <taxon>Pezizomycotina</taxon>
        <taxon>Sordariomycetes</taxon>
        <taxon>Hypocreomycetidae</taxon>
        <taxon>Glomerellales</taxon>
        <taxon>Glomerellaceae</taxon>
        <taxon>Colletotrichum</taxon>
        <taxon>Colletotrichum gloeosporioides species complex</taxon>
    </lineage>
</organism>
<sequence>MRKALAPIAVLAAQAGAVVIPVDVASASHQAPVAASEITFKASNGSDVILNIGKGFAMVEDMRNKSSPALAKHIKIEPAKGYAELCTIRATKRAGAGMPRRDDCQALHDYVKAHNALVYFEDHDADLARWAEVFWVGTCAFRSQTFNRDVVFSNADVTRFLESALNRRAWTVDGRLSASSEADCAVVDGELGWAPMFWRLQERAATESLAGDNALDIRDAKALGPLVVKTADMIPKDTSAYIMNDRIPIDTNLGALANVTASNSTLANVTASNSTLANTTASDTTLAKRFLLTTGGDMEGPYCKPTWLTSSWSESNIPRKVDCERLAKFVQNNSARVKFKDRDVGYWAKFAAHGTCGIMFKTTKPGIVVTNRDMLRFVDNVIRWEECNTDDGGVTGKMGVWCILDGSRPIHNGEFSLFWRNPNLPSGELDRRDIDIDAETFKTPDYSNIKLVEANATEPKAPTDDPAHVTWVDVAVLDKNGNNATFQVNGNVRSEVKTLGGKSEQVITPLGPSKRCNGKTIWMGGAHKDSALIEDCKTLMIYIREHRKFWMFNADEVRAARDGDLTPIIKYQTCHFAYGPRYFSVIGNMDIERLLEGAIEHLDNTHGRMRGWGNIGCDLEEQFGNKAHGAWQIYP</sequence>
<feature type="chain" id="PRO_5029583390" description="Ecp2 effector protein-like domain-containing protein" evidence="1">
    <location>
        <begin position="18"/>
        <end position="635"/>
    </location>
</feature>
<dbReference type="OrthoDB" id="4810152at2759"/>
<comment type="caution">
    <text evidence="3">The sequence shown here is derived from an EMBL/GenBank/DDBJ whole genome shotgun (WGS) entry which is preliminary data.</text>
</comment>
<feature type="domain" description="Ecp2 effector protein-like" evidence="2">
    <location>
        <begin position="516"/>
        <end position="617"/>
    </location>
</feature>
<accession>A0A7J6JGR1</accession>
<dbReference type="InParanoid" id="A0A7J6JGR1"/>
<feature type="signal peptide" evidence="1">
    <location>
        <begin position="1"/>
        <end position="17"/>
    </location>
</feature>
<name>A0A7J6JGR1_COLFN</name>
<reference evidence="3 4" key="2">
    <citation type="submission" date="2020-04" db="EMBL/GenBank/DDBJ databases">
        <title>Genome sequencing and assembly of multiple isolates from the Colletotrichum gloeosporioides species complex.</title>
        <authorList>
            <person name="Gan P."/>
            <person name="Shirasu K."/>
        </authorList>
    </citation>
    <scope>NUCLEOTIDE SEQUENCE [LARGE SCALE GENOMIC DNA]</scope>
    <source>
        <strain evidence="3 4">Nara gc5</strain>
    </source>
</reference>
<evidence type="ECO:0000313" key="3">
    <source>
        <dbReference type="EMBL" id="KAF4488839.1"/>
    </source>
</evidence>
<protein>
    <recommendedName>
        <fullName evidence="2">Ecp2 effector protein-like domain-containing protein</fullName>
    </recommendedName>
</protein>
<gene>
    <name evidence="3" type="ORF">CGGC5_v004535</name>
</gene>
<keyword evidence="1" id="KW-0732">Signal</keyword>
<proteinExistence type="predicted"/>